<sequence length="102" mass="10997">MSESAAITINDSELSEESSKSFSRPDLSFLKAPPHQKLNYQGSPFYGNRVHFSPDNIKAPIITSNKAGTKFVLATYGPKSSCSNIASIARGSLMLPLTSNCE</sequence>
<comment type="caution">
    <text evidence="2">The sequence shown here is derived from an EMBL/GenBank/DDBJ whole genome shotgun (WGS) entry which is preliminary data.</text>
</comment>
<protein>
    <submittedName>
        <fullName evidence="2">Uncharacterized protein</fullName>
    </submittedName>
</protein>
<keyword evidence="3" id="KW-1185">Reference proteome</keyword>
<evidence type="ECO:0000256" key="1">
    <source>
        <dbReference type="SAM" id="MobiDB-lite"/>
    </source>
</evidence>
<dbReference type="Proteomes" id="UP000499080">
    <property type="component" value="Unassembled WGS sequence"/>
</dbReference>
<dbReference type="AlphaFoldDB" id="A0A4Y2BYQ2"/>
<evidence type="ECO:0000313" key="2">
    <source>
        <dbReference type="EMBL" id="GBL97043.1"/>
    </source>
</evidence>
<organism evidence="2 3">
    <name type="scientific">Araneus ventricosus</name>
    <name type="common">Orbweaver spider</name>
    <name type="synonym">Epeira ventricosa</name>
    <dbReference type="NCBI Taxonomy" id="182803"/>
    <lineage>
        <taxon>Eukaryota</taxon>
        <taxon>Metazoa</taxon>
        <taxon>Ecdysozoa</taxon>
        <taxon>Arthropoda</taxon>
        <taxon>Chelicerata</taxon>
        <taxon>Arachnida</taxon>
        <taxon>Araneae</taxon>
        <taxon>Araneomorphae</taxon>
        <taxon>Entelegynae</taxon>
        <taxon>Araneoidea</taxon>
        <taxon>Araneidae</taxon>
        <taxon>Araneus</taxon>
    </lineage>
</organism>
<feature type="region of interest" description="Disordered" evidence="1">
    <location>
        <begin position="1"/>
        <end position="28"/>
    </location>
</feature>
<evidence type="ECO:0000313" key="3">
    <source>
        <dbReference type="Proteomes" id="UP000499080"/>
    </source>
</evidence>
<feature type="compositionally biased region" description="Polar residues" evidence="1">
    <location>
        <begin position="1"/>
        <end position="11"/>
    </location>
</feature>
<accession>A0A4Y2BYQ2</accession>
<dbReference type="EMBL" id="BGPR01000126">
    <property type="protein sequence ID" value="GBL97043.1"/>
    <property type="molecule type" value="Genomic_DNA"/>
</dbReference>
<gene>
    <name evidence="2" type="ORF">AVEN_254092_1</name>
</gene>
<proteinExistence type="predicted"/>
<reference evidence="2 3" key="1">
    <citation type="journal article" date="2019" name="Sci. Rep.">
        <title>Orb-weaving spider Araneus ventricosus genome elucidates the spidroin gene catalogue.</title>
        <authorList>
            <person name="Kono N."/>
            <person name="Nakamura H."/>
            <person name="Ohtoshi R."/>
            <person name="Moran D.A.P."/>
            <person name="Shinohara A."/>
            <person name="Yoshida Y."/>
            <person name="Fujiwara M."/>
            <person name="Mori M."/>
            <person name="Tomita M."/>
            <person name="Arakawa K."/>
        </authorList>
    </citation>
    <scope>NUCLEOTIDE SEQUENCE [LARGE SCALE GENOMIC DNA]</scope>
</reference>
<name>A0A4Y2BYQ2_ARAVE</name>